<evidence type="ECO:0000259" key="1">
    <source>
        <dbReference type="Pfam" id="PF00561"/>
    </source>
</evidence>
<gene>
    <name evidence="2" type="ORF">SAMN02910406_02711</name>
</gene>
<sequence>MQNYGTKAKVGDTEINVYSEGSGSVTLVFMAGSGVGCPALEYKPLYRRLSDRYRIAVIEKAGYGLSGEAKTERTVENLAEESRAALKALDILPPYVLVPHSYSGFEAIWWANTYPDEVKAVLGLDMGFPNMMKAQAAQIPHEKKVAMVKKSAALMQKIAKRGLLDKLLRNKTVNASGLLSGNELTDEEKKTYEEVYYKNITSPAVSKESILAEANAAKAHSTGYLKCPACFAVSNMKSPVKSLTWQQAAKDYSEKCNADIHLFDEGHMMYAFIPDKLASLFSDFLEKNSIA</sequence>
<dbReference type="InterPro" id="IPR000073">
    <property type="entry name" value="AB_hydrolase_1"/>
</dbReference>
<dbReference type="PANTHER" id="PTHR42886:SF64">
    <property type="entry name" value="HYDROLASE"/>
    <property type="match status" value="1"/>
</dbReference>
<dbReference type="RefSeq" id="WP_074962350.1">
    <property type="nucleotide sequence ID" value="NZ_FOKQ01000026.1"/>
</dbReference>
<dbReference type="Pfam" id="PF00561">
    <property type="entry name" value="Abhydrolase_1"/>
    <property type="match status" value="1"/>
</dbReference>
<dbReference type="EMBL" id="FOKQ01000026">
    <property type="protein sequence ID" value="SFC94104.1"/>
    <property type="molecule type" value="Genomic_DNA"/>
</dbReference>
<proteinExistence type="predicted"/>
<organism evidence="2 3">
    <name type="scientific">Ruminococcus albus</name>
    <dbReference type="NCBI Taxonomy" id="1264"/>
    <lineage>
        <taxon>Bacteria</taxon>
        <taxon>Bacillati</taxon>
        <taxon>Bacillota</taxon>
        <taxon>Clostridia</taxon>
        <taxon>Eubacteriales</taxon>
        <taxon>Oscillospiraceae</taxon>
        <taxon>Ruminococcus</taxon>
    </lineage>
</organism>
<dbReference type="InterPro" id="IPR029058">
    <property type="entry name" value="AB_hydrolase_fold"/>
</dbReference>
<dbReference type="Gene3D" id="3.40.50.1820">
    <property type="entry name" value="alpha/beta hydrolase"/>
    <property type="match status" value="1"/>
</dbReference>
<evidence type="ECO:0000313" key="3">
    <source>
        <dbReference type="Proteomes" id="UP000182192"/>
    </source>
</evidence>
<name>A0A1I1N8R3_RUMAL</name>
<reference evidence="2 3" key="1">
    <citation type="submission" date="2016-10" db="EMBL/GenBank/DDBJ databases">
        <authorList>
            <person name="de Groot N.N."/>
        </authorList>
    </citation>
    <scope>NUCLEOTIDE SEQUENCE [LARGE SCALE GENOMIC DNA]</scope>
    <source>
        <strain evidence="2 3">AR67</strain>
    </source>
</reference>
<evidence type="ECO:0000313" key="2">
    <source>
        <dbReference type="EMBL" id="SFC94104.1"/>
    </source>
</evidence>
<protein>
    <submittedName>
        <fullName evidence="2">Pimeloyl-ACP methyl ester carboxylesterase</fullName>
    </submittedName>
</protein>
<accession>A0A1I1N8R3</accession>
<dbReference type="AlphaFoldDB" id="A0A1I1N8R3"/>
<feature type="domain" description="AB hydrolase-1" evidence="1">
    <location>
        <begin position="42"/>
        <end position="270"/>
    </location>
</feature>
<dbReference type="SUPFAM" id="SSF53474">
    <property type="entry name" value="alpha/beta-Hydrolases"/>
    <property type="match status" value="1"/>
</dbReference>
<dbReference type="OrthoDB" id="1817159at2"/>
<dbReference type="PANTHER" id="PTHR42886">
    <property type="entry name" value="RE40534P-RELATED"/>
    <property type="match status" value="1"/>
</dbReference>
<dbReference type="Proteomes" id="UP000182192">
    <property type="component" value="Unassembled WGS sequence"/>
</dbReference>